<dbReference type="PANTHER" id="PTHR46863">
    <property type="entry name" value="OS09G0572100 PROTEIN"/>
    <property type="match status" value="1"/>
</dbReference>
<dbReference type="Pfam" id="PF07714">
    <property type="entry name" value="PK_Tyr_Ser-Thr"/>
    <property type="match status" value="1"/>
</dbReference>
<name>A0ABP1B4Q4_9BRYO</name>
<organism evidence="3 4">
    <name type="scientific">Sphagnum jensenii</name>
    <dbReference type="NCBI Taxonomy" id="128206"/>
    <lineage>
        <taxon>Eukaryota</taxon>
        <taxon>Viridiplantae</taxon>
        <taxon>Streptophyta</taxon>
        <taxon>Embryophyta</taxon>
        <taxon>Bryophyta</taxon>
        <taxon>Sphagnophytina</taxon>
        <taxon>Sphagnopsida</taxon>
        <taxon>Sphagnales</taxon>
        <taxon>Sphagnaceae</taxon>
        <taxon>Sphagnum</taxon>
    </lineage>
</organism>
<feature type="region of interest" description="Disordered" evidence="1">
    <location>
        <begin position="246"/>
        <end position="284"/>
    </location>
</feature>
<protein>
    <recommendedName>
        <fullName evidence="2">Protein kinase domain-containing protein</fullName>
    </recommendedName>
</protein>
<feature type="compositionally biased region" description="Polar residues" evidence="1">
    <location>
        <begin position="36"/>
        <end position="53"/>
    </location>
</feature>
<proteinExistence type="predicted"/>
<sequence length="453" mass="49846">MCLVKLRLRRRVSSKVETTSPRGKSKKTTEDMSLELPTSYTRSPTFSRGSQTSVDSSKSLEILKGMLPDGAYIFNYLDIAKATDHFNPSRKVGASVFRGTVMGMDVAIVQENKGSRHINFVAELKNLCNLHHSNLVKVIGGCIRGDQVYLVYKFITGATLRECLRSSIFPGFTALNSWTARLQVALDVAKGLEYLHQHAVPPLIHKYIKSSSIILDSELHAQIAKVGVAQIKGECSVEPLVEVSSPSAQRINSTRSSPGPQRINSARSAPTPRRINSAGRINENTDNGASLGEYLGRSLGRSVGRSRSIRITGITGYLAPEYAAHGSISPKIDVFAFGVILLEILSGQEAVQLQQDLDENCLRKTFLPDVIAAIFADKDPRSRIRGWIDPLLRDAFPLDWACKAAQVAKSCVNPDPQERPEMCKVTLNLEHIFMASQVWQDSRTLLTTAITAR</sequence>
<dbReference type="InterPro" id="IPR011009">
    <property type="entry name" value="Kinase-like_dom_sf"/>
</dbReference>
<dbReference type="Pfam" id="PF00069">
    <property type="entry name" value="Pkinase"/>
    <property type="match status" value="1"/>
</dbReference>
<feature type="domain" description="Protein kinase" evidence="2">
    <location>
        <begin position="40"/>
        <end position="434"/>
    </location>
</feature>
<dbReference type="InterPro" id="IPR000719">
    <property type="entry name" value="Prot_kinase_dom"/>
</dbReference>
<dbReference type="Gene3D" id="1.10.510.10">
    <property type="entry name" value="Transferase(Phosphotransferase) domain 1"/>
    <property type="match status" value="1"/>
</dbReference>
<evidence type="ECO:0000313" key="3">
    <source>
        <dbReference type="EMBL" id="CAK9870073.1"/>
    </source>
</evidence>
<dbReference type="EMBL" id="OZ023720">
    <property type="protein sequence ID" value="CAK9870073.1"/>
    <property type="molecule type" value="Genomic_DNA"/>
</dbReference>
<dbReference type="SUPFAM" id="SSF56112">
    <property type="entry name" value="Protein kinase-like (PK-like)"/>
    <property type="match status" value="1"/>
</dbReference>
<dbReference type="Gene3D" id="3.30.200.20">
    <property type="entry name" value="Phosphorylase Kinase, domain 1"/>
    <property type="match status" value="1"/>
</dbReference>
<gene>
    <name evidence="3" type="ORF">CSSPJE1EN2_LOCUS12810</name>
</gene>
<evidence type="ECO:0000256" key="1">
    <source>
        <dbReference type="SAM" id="MobiDB-lite"/>
    </source>
</evidence>
<feature type="region of interest" description="Disordered" evidence="1">
    <location>
        <begin position="13"/>
        <end position="53"/>
    </location>
</feature>
<dbReference type="Proteomes" id="UP001497522">
    <property type="component" value="Chromosome 19"/>
</dbReference>
<feature type="compositionally biased region" description="Polar residues" evidence="1">
    <location>
        <begin position="248"/>
        <end position="268"/>
    </location>
</feature>
<keyword evidence="4" id="KW-1185">Reference proteome</keyword>
<reference evidence="3" key="1">
    <citation type="submission" date="2024-03" db="EMBL/GenBank/DDBJ databases">
        <authorList>
            <consortium name="ELIXIR-Norway"/>
            <consortium name="Elixir Norway"/>
        </authorList>
    </citation>
    <scope>NUCLEOTIDE SEQUENCE</scope>
</reference>
<evidence type="ECO:0000259" key="2">
    <source>
        <dbReference type="PROSITE" id="PS50011"/>
    </source>
</evidence>
<dbReference type="PANTHER" id="PTHR46863:SF1">
    <property type="entry name" value="PROTEIN KINASE SUPERFAMILY PROTEIN"/>
    <property type="match status" value="1"/>
</dbReference>
<dbReference type="InterPro" id="IPR001245">
    <property type="entry name" value="Ser-Thr/Tyr_kinase_cat_dom"/>
</dbReference>
<evidence type="ECO:0000313" key="4">
    <source>
        <dbReference type="Proteomes" id="UP001497522"/>
    </source>
</evidence>
<dbReference type="PROSITE" id="PS50011">
    <property type="entry name" value="PROTEIN_KINASE_DOM"/>
    <property type="match status" value="1"/>
</dbReference>
<accession>A0ABP1B4Q4</accession>